<feature type="region of interest" description="Disordered" evidence="2">
    <location>
        <begin position="158"/>
        <end position="227"/>
    </location>
</feature>
<dbReference type="PANTHER" id="PTHR13958">
    <property type="entry name" value="CENTROSOME-ASSOCIATED PROTEIN 350"/>
    <property type="match status" value="1"/>
</dbReference>
<feature type="region of interest" description="Disordered" evidence="2">
    <location>
        <begin position="1121"/>
        <end position="1171"/>
    </location>
</feature>
<accession>A0A7J7RWB4</accession>
<organism evidence="3 4">
    <name type="scientific">Pipistrellus kuhlii</name>
    <name type="common">Kuhl's pipistrelle</name>
    <dbReference type="NCBI Taxonomy" id="59472"/>
    <lineage>
        <taxon>Eukaryota</taxon>
        <taxon>Metazoa</taxon>
        <taxon>Chordata</taxon>
        <taxon>Craniata</taxon>
        <taxon>Vertebrata</taxon>
        <taxon>Euteleostomi</taxon>
        <taxon>Mammalia</taxon>
        <taxon>Eutheria</taxon>
        <taxon>Laurasiatheria</taxon>
        <taxon>Chiroptera</taxon>
        <taxon>Yangochiroptera</taxon>
        <taxon>Vespertilionidae</taxon>
        <taxon>Pipistrellus</taxon>
    </lineage>
</organism>
<reference evidence="3 4" key="1">
    <citation type="journal article" date="2020" name="Nature">
        <title>Six reference-quality genomes reveal evolution of bat adaptations.</title>
        <authorList>
            <person name="Jebb D."/>
            <person name="Huang Z."/>
            <person name="Pippel M."/>
            <person name="Hughes G.M."/>
            <person name="Lavrichenko K."/>
            <person name="Devanna P."/>
            <person name="Winkler S."/>
            <person name="Jermiin L.S."/>
            <person name="Skirmuntt E.C."/>
            <person name="Katzourakis A."/>
            <person name="Burkitt-Gray L."/>
            <person name="Ray D.A."/>
            <person name="Sullivan K.A.M."/>
            <person name="Roscito J.G."/>
            <person name="Kirilenko B.M."/>
            <person name="Davalos L.M."/>
            <person name="Corthals A.P."/>
            <person name="Power M.L."/>
            <person name="Jones G."/>
            <person name="Ransome R.D."/>
            <person name="Dechmann D.K.N."/>
            <person name="Locatelli A.G."/>
            <person name="Puechmaille S.J."/>
            <person name="Fedrigo O."/>
            <person name="Jarvis E.D."/>
            <person name="Hiller M."/>
            <person name="Vernes S.C."/>
            <person name="Myers E.W."/>
            <person name="Teeling E.C."/>
        </authorList>
    </citation>
    <scope>NUCLEOTIDE SEQUENCE [LARGE SCALE GENOMIC DNA]</scope>
    <source>
        <strain evidence="3">MPipKuh1</strain>
        <tissue evidence="3">Flight muscle</tissue>
    </source>
</reference>
<dbReference type="GO" id="GO:0008017">
    <property type="term" value="F:microtubule binding"/>
    <property type="evidence" value="ECO:0007669"/>
    <property type="project" value="InterPro"/>
</dbReference>
<protein>
    <submittedName>
        <fullName evidence="3">Coiled-coil domain containing 187</fullName>
    </submittedName>
</protein>
<gene>
    <name evidence="3" type="ORF">mPipKuh1_002206</name>
</gene>
<dbReference type="EMBL" id="JACAGB010000057">
    <property type="protein sequence ID" value="KAF6280245.1"/>
    <property type="molecule type" value="Genomic_DNA"/>
</dbReference>
<proteinExistence type="predicted"/>
<feature type="region of interest" description="Disordered" evidence="2">
    <location>
        <begin position="455"/>
        <end position="477"/>
    </location>
</feature>
<evidence type="ECO:0000256" key="1">
    <source>
        <dbReference type="SAM" id="Coils"/>
    </source>
</evidence>
<dbReference type="InterPro" id="IPR028750">
    <property type="entry name" value="CEP350/CC187"/>
</dbReference>
<feature type="compositionally biased region" description="Low complexity" evidence="2">
    <location>
        <begin position="1087"/>
        <end position="1102"/>
    </location>
</feature>
<feature type="region of interest" description="Disordered" evidence="2">
    <location>
        <begin position="1"/>
        <end position="22"/>
    </location>
</feature>
<evidence type="ECO:0000313" key="3">
    <source>
        <dbReference type="EMBL" id="KAF6280245.1"/>
    </source>
</evidence>
<feature type="compositionally biased region" description="Polar residues" evidence="2">
    <location>
        <begin position="95"/>
        <end position="108"/>
    </location>
</feature>
<feature type="region of interest" description="Disordered" evidence="2">
    <location>
        <begin position="679"/>
        <end position="735"/>
    </location>
</feature>
<evidence type="ECO:0000313" key="4">
    <source>
        <dbReference type="Proteomes" id="UP000558488"/>
    </source>
</evidence>
<dbReference type="PANTHER" id="PTHR13958:SF5">
    <property type="entry name" value="COILED-COIL DOMAIN-CONTAINING PROTEIN 187"/>
    <property type="match status" value="1"/>
</dbReference>
<feature type="region of interest" description="Disordered" evidence="2">
    <location>
        <begin position="914"/>
        <end position="1105"/>
    </location>
</feature>
<feature type="coiled-coil region" evidence="1">
    <location>
        <begin position="632"/>
        <end position="670"/>
    </location>
</feature>
<feature type="compositionally biased region" description="Low complexity" evidence="2">
    <location>
        <begin position="1138"/>
        <end position="1149"/>
    </location>
</feature>
<dbReference type="GO" id="GO:0005813">
    <property type="term" value="C:centrosome"/>
    <property type="evidence" value="ECO:0007669"/>
    <property type="project" value="InterPro"/>
</dbReference>
<keyword evidence="1" id="KW-0175">Coiled coil</keyword>
<evidence type="ECO:0000256" key="2">
    <source>
        <dbReference type="SAM" id="MobiDB-lite"/>
    </source>
</evidence>
<comment type="caution">
    <text evidence="3">The sequence shown here is derived from an EMBL/GenBank/DDBJ whole genome shotgun (WGS) entry which is preliminary data.</text>
</comment>
<feature type="compositionally biased region" description="Polar residues" evidence="2">
    <location>
        <begin position="837"/>
        <end position="853"/>
    </location>
</feature>
<keyword evidence="4" id="KW-1185">Reference proteome</keyword>
<feature type="region of interest" description="Disordered" evidence="2">
    <location>
        <begin position="51"/>
        <end position="145"/>
    </location>
</feature>
<name>A0A7J7RWB4_PIPKU</name>
<feature type="region of interest" description="Disordered" evidence="2">
    <location>
        <begin position="832"/>
        <end position="896"/>
    </location>
</feature>
<dbReference type="Proteomes" id="UP000558488">
    <property type="component" value="Unassembled WGS sequence"/>
</dbReference>
<feature type="region of interest" description="Disordered" evidence="2">
    <location>
        <begin position="1314"/>
        <end position="1349"/>
    </location>
</feature>
<dbReference type="GO" id="GO:0034453">
    <property type="term" value="P:microtubule anchoring"/>
    <property type="evidence" value="ECO:0007669"/>
    <property type="project" value="InterPro"/>
</dbReference>
<sequence>MPRPAVVHSDPQGFAHTSNPVSCHEAGSIQSAMAVLKDLRKQMQEGLELAQDHRHRGGQERRQLAGRRPQGHWSAPDVRSSLHRSSAGPAKGAHCSSSECARSTSTRQCWGASTRRESSPQRTWFPQGRDPTFQRPGSPPERPWSALAGQMARVPCKDWEASPRGPWSPPAQRSWSASFVKRASAPVQGRAHPWPRPAQSTSQLAPRQEQDARLPPPCPKPRGSLGLPYSPASLREFMRQKALARQQQVLEEKAAAVQARELRSQRLQDVYRQQREAVRGRAGPAPTKAFPLVSQTTPSIVTFIPHSATSRAQDAAGSEGSPAQQWSKVTSGMVLGEQEAPGSFCLCLDRALDHEPLETGEPQEGWVGAPLPTSAGSPSGPLKLQDLTARHPRPGLCIYLGPEEAEHLGTQGPLHFSYKQARLQALETMANVLKQRIDLLTAKLLRADATDTLEGLPSNLPPSHPDTHSASLPPGLGTPKPVMPACSRTLVPDAGTGSPWRWADVRARLLLSPACLPDREMPLWSPGWEQRRSVSPGACLASSPPGSTEDGCLERDWRLARDTASVQALGPLAGSSLEVPSPPDPTCGSLWLEEMPSARGAGLVTPWTLQSCGQQEPGRRFSDLQQKSLSFLQTLKLDQQKQEQALALLRQRAELEVWETQKALDELLSKHRLARRMEKHKTQARPGAAPELEGLRPWAGLDPKPPWSAVTARARSQPSMGRDTAAPSWGPEKVQEQPVGQSTYAAPLQEPMPGHAPAQLPLARLYPWDHPVHQRETRRLGSSRLLSCQERTLLLRHHQHIFSVQRAVARLRQELLATAQLLQGSSPGAKAAWEWGSETSQQPVGPAQGSSCSPAPLRPRSPSGHGPRRSPESLRVPPPVPEQDGTAPRETSASDLHLWPLRPAVAGCWVDAQEEPVESGSQMGQGDPQPNPSPSSTAETQTLRESDAWSSRGQGGPCSPHEPSVAEGSASRVGAELELDFASSPGREAPEKEDQWSEEQSMTSELDAGKASWLCLSLPCPSGPKGAGVSQRGETGPLQTSTDCPEGPREADLSPQADRNPPGAPPATPGVLAALRPESRAPGHTGSGAPAAPGEASPALEGRVLPEILSPVDEVLSYGSADLSSSTHRAAPLPPALPAGSGAFPSPASEDFPSPPEDASTSTWELPSLSEALSLGPQEASLCLAAGVEGKSLRDQLGESHSTGRNQAVGGQWPEPVGWLRSPWFGGVGNAPAGPPGQSVQPPTLFGEACEAGEGLPALLTAGHTGLAGPWQGDSARALDGGPSGDRAEVVDLLSTQLSRRILCDTLAVLSELTPPASPGTRELAGAGRVPGLTGQPLGSPGKTGLRKE</sequence>